<feature type="transmembrane region" description="Helical" evidence="6">
    <location>
        <begin position="97"/>
        <end position="119"/>
    </location>
</feature>
<dbReference type="KEGG" id="aprc:113869211"/>
<evidence type="ECO:0000313" key="9">
    <source>
        <dbReference type="RefSeq" id="XP_027361231.1"/>
    </source>
</evidence>
<comment type="similarity">
    <text evidence="2 6">Belongs to the drug/metabolite transporter (DMT) superfamily. Plant drug/metabolite exporter (P-DME) (TC 2.A.7.4) family.</text>
</comment>
<dbReference type="GeneID" id="113869211"/>
<dbReference type="RefSeq" id="XP_027361231.1">
    <property type="nucleotide sequence ID" value="XM_027505430.1"/>
</dbReference>
<evidence type="ECO:0000256" key="2">
    <source>
        <dbReference type="ARBA" id="ARBA00007635"/>
    </source>
</evidence>
<dbReference type="GO" id="GO:0022857">
    <property type="term" value="F:transmembrane transporter activity"/>
    <property type="evidence" value="ECO:0007669"/>
    <property type="project" value="InterPro"/>
</dbReference>
<feature type="transmembrane region" description="Helical" evidence="6">
    <location>
        <begin position="131"/>
        <end position="149"/>
    </location>
</feature>
<dbReference type="Pfam" id="PF00892">
    <property type="entry name" value="EamA"/>
    <property type="match status" value="1"/>
</dbReference>
<reference evidence="9" key="2">
    <citation type="submission" date="2025-08" db="UniProtKB">
        <authorList>
            <consortium name="RefSeq"/>
        </authorList>
    </citation>
    <scope>IDENTIFICATION</scope>
    <source>
        <tissue evidence="9">Young leaves</tissue>
    </source>
</reference>
<keyword evidence="5 6" id="KW-0472">Membrane</keyword>
<protein>
    <recommendedName>
        <fullName evidence="6">WAT1-related protein</fullName>
    </recommendedName>
</protein>
<evidence type="ECO:0000259" key="7">
    <source>
        <dbReference type="Pfam" id="PF00892"/>
    </source>
</evidence>
<name>A0A8B8LXX9_ABRPR</name>
<evidence type="ECO:0000256" key="4">
    <source>
        <dbReference type="ARBA" id="ARBA00022989"/>
    </source>
</evidence>
<feature type="transmembrane region" description="Helical" evidence="6">
    <location>
        <begin position="237"/>
        <end position="262"/>
    </location>
</feature>
<dbReference type="InterPro" id="IPR037185">
    <property type="entry name" value="EmrE-like"/>
</dbReference>
<proteinExistence type="inferred from homology"/>
<keyword evidence="4 6" id="KW-1133">Transmembrane helix</keyword>
<feature type="transmembrane region" description="Helical" evidence="6">
    <location>
        <begin position="210"/>
        <end position="231"/>
    </location>
</feature>
<reference evidence="8" key="1">
    <citation type="journal article" date="2019" name="Toxins">
        <title>Detection of Abrin-Like and Prepropulchellin-Like Toxin Genes and Transcripts Using Whole Genome Sequencing and Full-Length Transcript Sequencing of Abrus precatorius.</title>
        <authorList>
            <person name="Hovde B.T."/>
            <person name="Daligault H.E."/>
            <person name="Hanschen E.R."/>
            <person name="Kunde Y.A."/>
            <person name="Johnson M.B."/>
            <person name="Starkenburg S.R."/>
            <person name="Johnson S.L."/>
        </authorList>
    </citation>
    <scope>NUCLEOTIDE SEQUENCE [LARGE SCALE GENOMIC DNA]</scope>
</reference>
<dbReference type="InterPro" id="IPR000620">
    <property type="entry name" value="EamA_dom"/>
</dbReference>
<evidence type="ECO:0000256" key="3">
    <source>
        <dbReference type="ARBA" id="ARBA00022692"/>
    </source>
</evidence>
<sequence length="355" mass="38391">MQGVGVTTMMVVVQSLEVGLNNIIKVATTKGMSNLVFIVYSNVVALCLLLLSTFIYRRKRPSSPITRSTLCRIFILSLVSCSEQTLMYTGIGYSSPTLASVMVDLTPAFTFIVAIVSRMEKLDLKLGSSKAKSIGTVVSIIGALTVTLYKGMPLTDDDSDSLQNTVTVAPFSSHQSDWLLGGLLLSAASFCLSLVFIIKTWIIKDYPEELTVTTISCGFVVIQSTVVAFAAEGSSKAWALGFDMELIAILYSAIFVVSLRSIVHIWACRKRGPVYVAMFTPLGMVIALVMGIIFLGDTLYLGSIIGATVISSGFYGVIWGQAQEENMVHEKNGTFRFVSSSSSQAPLLQNKSMEV</sequence>
<evidence type="ECO:0000256" key="6">
    <source>
        <dbReference type="RuleBase" id="RU363077"/>
    </source>
</evidence>
<dbReference type="AlphaFoldDB" id="A0A8B8LXX9"/>
<dbReference type="InterPro" id="IPR030184">
    <property type="entry name" value="WAT1-related"/>
</dbReference>
<feature type="transmembrane region" description="Helical" evidence="6">
    <location>
        <begin position="300"/>
        <end position="319"/>
    </location>
</feature>
<evidence type="ECO:0000256" key="1">
    <source>
        <dbReference type="ARBA" id="ARBA00004141"/>
    </source>
</evidence>
<comment type="subcellular location">
    <subcellularLocation>
        <location evidence="1 6">Membrane</location>
        <topology evidence="1 6">Multi-pass membrane protein</topology>
    </subcellularLocation>
</comment>
<dbReference type="Proteomes" id="UP000694853">
    <property type="component" value="Unplaced"/>
</dbReference>
<feature type="transmembrane region" description="Helical" evidence="6">
    <location>
        <begin position="274"/>
        <end position="294"/>
    </location>
</feature>
<feature type="domain" description="EamA" evidence="7">
    <location>
        <begin position="26"/>
        <end position="147"/>
    </location>
</feature>
<accession>A0A8B8LXX9</accession>
<gene>
    <name evidence="9" type="primary">LOC113869211</name>
</gene>
<keyword evidence="3 6" id="KW-0812">Transmembrane</keyword>
<evidence type="ECO:0000256" key="5">
    <source>
        <dbReference type="ARBA" id="ARBA00023136"/>
    </source>
</evidence>
<organism evidence="8 9">
    <name type="scientific">Abrus precatorius</name>
    <name type="common">Indian licorice</name>
    <name type="synonym">Glycine abrus</name>
    <dbReference type="NCBI Taxonomy" id="3816"/>
    <lineage>
        <taxon>Eukaryota</taxon>
        <taxon>Viridiplantae</taxon>
        <taxon>Streptophyta</taxon>
        <taxon>Embryophyta</taxon>
        <taxon>Tracheophyta</taxon>
        <taxon>Spermatophyta</taxon>
        <taxon>Magnoliopsida</taxon>
        <taxon>eudicotyledons</taxon>
        <taxon>Gunneridae</taxon>
        <taxon>Pentapetalae</taxon>
        <taxon>rosids</taxon>
        <taxon>fabids</taxon>
        <taxon>Fabales</taxon>
        <taxon>Fabaceae</taxon>
        <taxon>Papilionoideae</taxon>
        <taxon>50 kb inversion clade</taxon>
        <taxon>NPAAA clade</taxon>
        <taxon>indigoferoid/millettioid clade</taxon>
        <taxon>Abreae</taxon>
        <taxon>Abrus</taxon>
    </lineage>
</organism>
<feature type="transmembrane region" description="Helical" evidence="6">
    <location>
        <begin position="35"/>
        <end position="57"/>
    </location>
</feature>
<evidence type="ECO:0000313" key="8">
    <source>
        <dbReference type="Proteomes" id="UP000694853"/>
    </source>
</evidence>
<dbReference type="PANTHER" id="PTHR31218">
    <property type="entry name" value="WAT1-RELATED PROTEIN"/>
    <property type="match status" value="1"/>
</dbReference>
<dbReference type="GO" id="GO:0016020">
    <property type="term" value="C:membrane"/>
    <property type="evidence" value="ECO:0007669"/>
    <property type="project" value="UniProtKB-SubCell"/>
</dbReference>
<dbReference type="OrthoDB" id="1746609at2759"/>
<dbReference type="SUPFAM" id="SSF103481">
    <property type="entry name" value="Multidrug resistance efflux transporter EmrE"/>
    <property type="match status" value="2"/>
</dbReference>
<keyword evidence="8" id="KW-1185">Reference proteome</keyword>
<feature type="transmembrane region" description="Helical" evidence="6">
    <location>
        <begin position="178"/>
        <end position="198"/>
    </location>
</feature>